<organism evidence="1 2">
    <name type="scientific">Hanamia caeni</name>
    <dbReference type="NCBI Taxonomy" id="2294116"/>
    <lineage>
        <taxon>Bacteria</taxon>
        <taxon>Pseudomonadati</taxon>
        <taxon>Bacteroidota</taxon>
        <taxon>Chitinophagia</taxon>
        <taxon>Chitinophagales</taxon>
        <taxon>Chitinophagaceae</taxon>
        <taxon>Hanamia</taxon>
    </lineage>
</organism>
<dbReference type="EMBL" id="RJJR01000008">
    <property type="protein sequence ID" value="RNI36137.1"/>
    <property type="molecule type" value="Genomic_DNA"/>
</dbReference>
<comment type="caution">
    <text evidence="1">The sequence shown here is derived from an EMBL/GenBank/DDBJ whole genome shotgun (WGS) entry which is preliminary data.</text>
</comment>
<sequence>MKTQELKEKLHNYIETAEEKKLKAIYTMVEEEIEETDNCWEDEVFIAELERREKEYLNGTAKTYTFKETLAGVNEVIKKVKAEKIMLTLKFLEDAGIEFQETVEWYETRSLD</sequence>
<dbReference type="RefSeq" id="WP_123120690.1">
    <property type="nucleotide sequence ID" value="NZ_RJJR01000008.1"/>
</dbReference>
<name>A0A3M9NFR5_9BACT</name>
<evidence type="ECO:0000313" key="2">
    <source>
        <dbReference type="Proteomes" id="UP000267223"/>
    </source>
</evidence>
<dbReference type="Proteomes" id="UP000267223">
    <property type="component" value="Unassembled WGS sequence"/>
</dbReference>
<dbReference type="AlphaFoldDB" id="A0A3M9NFR5"/>
<reference evidence="1 2" key="1">
    <citation type="submission" date="2018-11" db="EMBL/GenBank/DDBJ databases">
        <title>Draft genome sequence of Ferruginibacter sp. BO-59.</title>
        <authorList>
            <person name="Im W.T."/>
        </authorList>
    </citation>
    <scope>NUCLEOTIDE SEQUENCE [LARGE SCALE GENOMIC DNA]</scope>
    <source>
        <strain evidence="1 2">BO-59</strain>
    </source>
</reference>
<proteinExistence type="predicted"/>
<evidence type="ECO:0000313" key="1">
    <source>
        <dbReference type="EMBL" id="RNI36137.1"/>
    </source>
</evidence>
<protein>
    <submittedName>
        <fullName evidence="1">Uncharacterized protein</fullName>
    </submittedName>
</protein>
<keyword evidence="2" id="KW-1185">Reference proteome</keyword>
<gene>
    <name evidence="1" type="ORF">EFY79_10630</name>
</gene>
<dbReference type="OrthoDB" id="799347at2"/>
<accession>A0A3M9NFR5</accession>